<dbReference type="PIRSF" id="PIRSF001549">
    <property type="entry name" value="His-tRNA_synth"/>
    <property type="match status" value="1"/>
</dbReference>
<evidence type="ECO:0000256" key="1">
    <source>
        <dbReference type="ARBA" id="ARBA00008226"/>
    </source>
</evidence>
<comment type="caution">
    <text evidence="11">The sequence shown here is derived from an EMBL/GenBank/DDBJ whole genome shotgun (WGS) entry which is preliminary data.</text>
</comment>
<evidence type="ECO:0000256" key="6">
    <source>
        <dbReference type="ARBA" id="ARBA00022917"/>
    </source>
</evidence>
<keyword evidence="12" id="KW-1185">Reference proteome</keyword>
<gene>
    <name evidence="11" type="ORF">GCM10009777_31010</name>
</gene>
<keyword evidence="4" id="KW-0547">Nucleotide-binding</keyword>
<organism evidence="11 12">
    <name type="scientific">Microbacterium pumilum</name>
    <dbReference type="NCBI Taxonomy" id="344165"/>
    <lineage>
        <taxon>Bacteria</taxon>
        <taxon>Bacillati</taxon>
        <taxon>Actinomycetota</taxon>
        <taxon>Actinomycetes</taxon>
        <taxon>Micrococcales</taxon>
        <taxon>Microbacteriaceae</taxon>
        <taxon>Microbacterium</taxon>
    </lineage>
</organism>
<comment type="similarity">
    <text evidence="1">Belongs to the class-II aminoacyl-tRNA synthetase family.</text>
</comment>
<reference evidence="12" key="1">
    <citation type="journal article" date="2019" name="Int. J. Syst. Evol. Microbiol.">
        <title>The Global Catalogue of Microorganisms (GCM) 10K type strain sequencing project: providing services to taxonomists for standard genome sequencing and annotation.</title>
        <authorList>
            <consortium name="The Broad Institute Genomics Platform"/>
            <consortium name="The Broad Institute Genome Sequencing Center for Infectious Disease"/>
            <person name="Wu L."/>
            <person name="Ma J."/>
        </authorList>
    </citation>
    <scope>NUCLEOTIDE SEQUENCE [LARGE SCALE GENOMIC DNA]</scope>
    <source>
        <strain evidence="12">JCM 14902</strain>
    </source>
</reference>
<evidence type="ECO:0000256" key="5">
    <source>
        <dbReference type="ARBA" id="ARBA00022840"/>
    </source>
</evidence>
<feature type="domain" description="Aminoacyl-transfer RNA synthetases class-II family profile" evidence="10">
    <location>
        <begin position="21"/>
        <end position="418"/>
    </location>
</feature>
<dbReference type="PANTHER" id="PTHR11476">
    <property type="entry name" value="HISTIDYL-TRNA SYNTHETASE"/>
    <property type="match status" value="1"/>
</dbReference>
<dbReference type="NCBIfam" id="TIGR00442">
    <property type="entry name" value="hisS"/>
    <property type="match status" value="1"/>
</dbReference>
<dbReference type="CDD" id="cd00773">
    <property type="entry name" value="HisRS-like_core"/>
    <property type="match status" value="1"/>
</dbReference>
<keyword evidence="6" id="KW-0648">Protein biosynthesis</keyword>
<dbReference type="EMBL" id="BAAAOH010000001">
    <property type="protein sequence ID" value="GAA1993244.1"/>
    <property type="molecule type" value="Genomic_DNA"/>
</dbReference>
<dbReference type="InterPro" id="IPR015807">
    <property type="entry name" value="His-tRNA-ligase"/>
</dbReference>
<accession>A0ABP5E8Q0</accession>
<dbReference type="InterPro" id="IPR041715">
    <property type="entry name" value="HisRS-like_core"/>
</dbReference>
<evidence type="ECO:0000256" key="8">
    <source>
        <dbReference type="NCBIfam" id="TIGR00442"/>
    </source>
</evidence>
<dbReference type="SUPFAM" id="SSF55681">
    <property type="entry name" value="Class II aaRS and biotin synthetases"/>
    <property type="match status" value="1"/>
</dbReference>
<dbReference type="PROSITE" id="PS50862">
    <property type="entry name" value="AA_TRNA_LIGASE_II"/>
    <property type="match status" value="1"/>
</dbReference>
<dbReference type="InterPro" id="IPR045864">
    <property type="entry name" value="aa-tRNA-synth_II/BPL/LPL"/>
</dbReference>
<proteinExistence type="inferred from homology"/>
<dbReference type="Proteomes" id="UP001500326">
    <property type="component" value="Unassembled WGS sequence"/>
</dbReference>
<evidence type="ECO:0000256" key="3">
    <source>
        <dbReference type="ARBA" id="ARBA00012815"/>
    </source>
</evidence>
<evidence type="ECO:0000256" key="4">
    <source>
        <dbReference type="ARBA" id="ARBA00022741"/>
    </source>
</evidence>
<evidence type="ECO:0000256" key="7">
    <source>
        <dbReference type="ARBA" id="ARBA00047639"/>
    </source>
</evidence>
<comment type="subunit">
    <text evidence="2">Homodimer.</text>
</comment>
<dbReference type="Pfam" id="PF13393">
    <property type="entry name" value="tRNA-synt_His"/>
    <property type="match status" value="2"/>
</dbReference>
<name>A0ABP5E8Q0_9MICO</name>
<comment type="catalytic activity">
    <reaction evidence="7">
        <text>tRNA(His) + L-histidine + ATP = L-histidyl-tRNA(His) + AMP + diphosphate + H(+)</text>
        <dbReference type="Rhea" id="RHEA:17313"/>
        <dbReference type="Rhea" id="RHEA-COMP:9665"/>
        <dbReference type="Rhea" id="RHEA-COMP:9689"/>
        <dbReference type="ChEBI" id="CHEBI:15378"/>
        <dbReference type="ChEBI" id="CHEBI:30616"/>
        <dbReference type="ChEBI" id="CHEBI:33019"/>
        <dbReference type="ChEBI" id="CHEBI:57595"/>
        <dbReference type="ChEBI" id="CHEBI:78442"/>
        <dbReference type="ChEBI" id="CHEBI:78527"/>
        <dbReference type="ChEBI" id="CHEBI:456215"/>
        <dbReference type="EC" id="6.1.1.21"/>
    </reaction>
</comment>
<protein>
    <recommendedName>
        <fullName evidence="3 8">Histidine--tRNA ligase</fullName>
        <ecNumber evidence="3 8">6.1.1.21</ecNumber>
    </recommendedName>
</protein>
<dbReference type="InterPro" id="IPR006195">
    <property type="entry name" value="aa-tRNA-synth_II"/>
</dbReference>
<dbReference type="Gene3D" id="3.30.930.10">
    <property type="entry name" value="Bira Bifunctional Protein, Domain 2"/>
    <property type="match status" value="2"/>
</dbReference>
<evidence type="ECO:0000313" key="12">
    <source>
        <dbReference type="Proteomes" id="UP001500326"/>
    </source>
</evidence>
<dbReference type="PANTHER" id="PTHR11476:SF7">
    <property type="entry name" value="HISTIDINE--TRNA LIGASE"/>
    <property type="match status" value="1"/>
</dbReference>
<feature type="region of interest" description="Disordered" evidence="9">
    <location>
        <begin position="228"/>
        <end position="270"/>
    </location>
</feature>
<dbReference type="InterPro" id="IPR004516">
    <property type="entry name" value="HisRS/HisZ"/>
</dbReference>
<keyword evidence="5" id="KW-0067">ATP-binding</keyword>
<sequence length="478" mass="51504">MASVNPPRGMRDFLPAEKARRERVLGVIRERYAAHGFDEIETPVVEEYSRLHAGIGGDNEKLAYNVLKRGLDAEAVRAAAEDSVAVDTARLADLGLRYDLTVPLARFYASHRAELPTVFRAIQSAPVWRAERPQKGRYRQFVQCDIDIIGDPSPRAEAELIVATLDTVDALGLEGATVRINDRRALDWMLDGFGFTAQERPGALITIDKLDKVGPEGVVAELRTRALRQAQGPKSQAQGPESHAEGPESHAQGPESQAQGPESHAQGPEHAAVDALEAFLRRPMTLEYNPYGEGQIRKLLPPEAPDEIVAHLVQIGEAVAAARGTQAGASADIPLIFDPFLVRGMGYYTGTIFELAHPSVEYSLGGGGRYDGMIGRFLGQDVPAVGFSIGFERIVDLVEARADAAAAAVVLVHDRDVPLGELLALKSALVGQGSRVRLEQRTKNLKALLERAASDGYTAFATVSSGATSETLEVKPLG</sequence>
<evidence type="ECO:0000256" key="2">
    <source>
        <dbReference type="ARBA" id="ARBA00011738"/>
    </source>
</evidence>
<evidence type="ECO:0000259" key="10">
    <source>
        <dbReference type="PROSITE" id="PS50862"/>
    </source>
</evidence>
<evidence type="ECO:0000256" key="9">
    <source>
        <dbReference type="SAM" id="MobiDB-lite"/>
    </source>
</evidence>
<dbReference type="EC" id="6.1.1.21" evidence="3 8"/>
<evidence type="ECO:0000313" key="11">
    <source>
        <dbReference type="EMBL" id="GAA1993244.1"/>
    </source>
</evidence>